<evidence type="ECO:0008006" key="3">
    <source>
        <dbReference type="Google" id="ProtNLM"/>
    </source>
</evidence>
<dbReference type="AlphaFoldDB" id="R1IHJ2"/>
<name>R1IHJ2_9PSEU</name>
<organism evidence="1 2">
    <name type="scientific">Amycolatopsis vancoresmycina DSM 44592</name>
    <dbReference type="NCBI Taxonomy" id="1292037"/>
    <lineage>
        <taxon>Bacteria</taxon>
        <taxon>Bacillati</taxon>
        <taxon>Actinomycetota</taxon>
        <taxon>Actinomycetes</taxon>
        <taxon>Pseudonocardiales</taxon>
        <taxon>Pseudonocardiaceae</taxon>
        <taxon>Amycolatopsis</taxon>
    </lineage>
</organism>
<keyword evidence="2" id="KW-1185">Reference proteome</keyword>
<gene>
    <name evidence="1" type="ORF">H480_03608</name>
</gene>
<protein>
    <recommendedName>
        <fullName evidence="3">DUF2867 domain-containing protein</fullName>
    </recommendedName>
</protein>
<dbReference type="Pfam" id="PF11066">
    <property type="entry name" value="DUF2867"/>
    <property type="match status" value="1"/>
</dbReference>
<dbReference type="RefSeq" id="WP_003058600.1">
    <property type="nucleotide sequence ID" value="NZ_AOUO01000035.1"/>
</dbReference>
<sequence>DHGRFPPAPAWALRGLLDGLLGGPGAYRGRPHRPVAGDVVDFWTVRHRDDTHRELVLTADMRLPGDAELTLRADPAGPGSLLRQRVRFTPASPLGHAYWHLQKPAHDRVFAWLARSIVRDAEDRP</sequence>
<dbReference type="PATRIC" id="fig|1292037.4.peg.710"/>
<feature type="non-terminal residue" evidence="1">
    <location>
        <position position="1"/>
    </location>
</feature>
<dbReference type="InterPro" id="IPR021295">
    <property type="entry name" value="DUF2867"/>
</dbReference>
<evidence type="ECO:0000313" key="2">
    <source>
        <dbReference type="Proteomes" id="UP000014139"/>
    </source>
</evidence>
<reference evidence="1 2" key="1">
    <citation type="submission" date="2013-02" db="EMBL/GenBank/DDBJ databases">
        <title>Draft genome sequence of Amycolatopsis vancoresmycina strain DSM 44592T.</title>
        <authorList>
            <person name="Kumar S."/>
            <person name="Kaur N."/>
            <person name="Kaur C."/>
            <person name="Raghava G.P.S."/>
            <person name="Mayilraj S."/>
        </authorList>
    </citation>
    <scope>NUCLEOTIDE SEQUENCE [LARGE SCALE GENOMIC DNA]</scope>
    <source>
        <strain evidence="1 2">DSM 44592</strain>
    </source>
</reference>
<comment type="caution">
    <text evidence="1">The sequence shown here is derived from an EMBL/GenBank/DDBJ whole genome shotgun (WGS) entry which is preliminary data.</text>
</comment>
<proteinExistence type="predicted"/>
<dbReference type="eggNOG" id="COG0702">
    <property type="taxonomic scope" value="Bacteria"/>
</dbReference>
<evidence type="ECO:0000313" key="1">
    <source>
        <dbReference type="EMBL" id="EOD69909.1"/>
    </source>
</evidence>
<accession>R1IHJ2</accession>
<dbReference type="OrthoDB" id="9774199at2"/>
<dbReference type="Proteomes" id="UP000014139">
    <property type="component" value="Unassembled WGS sequence"/>
</dbReference>
<dbReference type="EMBL" id="AOUO01000035">
    <property type="protein sequence ID" value="EOD69909.1"/>
    <property type="molecule type" value="Genomic_DNA"/>
</dbReference>
<dbReference type="SUPFAM" id="SSF55961">
    <property type="entry name" value="Bet v1-like"/>
    <property type="match status" value="1"/>
</dbReference>